<dbReference type="Proteomes" id="UP000185596">
    <property type="component" value="Unassembled WGS sequence"/>
</dbReference>
<sequence length="94" mass="9858">MSTQDIGHLVEVGQADWQPVLTVSGGRVVRLVQSMVDQRARTRQAGVLGRTMVELAEVLGRARAGAEVAVGEDKGVSWSMKIAPAASAGEDTNA</sequence>
<evidence type="ECO:0000313" key="1">
    <source>
        <dbReference type="EMBL" id="OLF04575.1"/>
    </source>
</evidence>
<dbReference type="AlphaFoldDB" id="A0A1Q8BR46"/>
<protein>
    <submittedName>
        <fullName evidence="1">Uncharacterized protein</fullName>
    </submittedName>
</protein>
<keyword evidence="2" id="KW-1185">Reference proteome</keyword>
<accession>A0A1Q8BR46</accession>
<evidence type="ECO:0000313" key="2">
    <source>
        <dbReference type="Proteomes" id="UP000185596"/>
    </source>
</evidence>
<name>A0A1Q8BR46_9PSEU</name>
<organism evidence="1 2">
    <name type="scientific">Actinophytocola xanthii</name>
    <dbReference type="NCBI Taxonomy" id="1912961"/>
    <lineage>
        <taxon>Bacteria</taxon>
        <taxon>Bacillati</taxon>
        <taxon>Actinomycetota</taxon>
        <taxon>Actinomycetes</taxon>
        <taxon>Pseudonocardiales</taxon>
        <taxon>Pseudonocardiaceae</taxon>
    </lineage>
</organism>
<dbReference type="STRING" id="1912961.BU204_37650"/>
<proteinExistence type="predicted"/>
<dbReference type="EMBL" id="MSIE01000161">
    <property type="protein sequence ID" value="OLF04575.1"/>
    <property type="molecule type" value="Genomic_DNA"/>
</dbReference>
<gene>
    <name evidence="1" type="ORF">BU204_37650</name>
</gene>
<reference evidence="1 2" key="1">
    <citation type="submission" date="2016-12" db="EMBL/GenBank/DDBJ databases">
        <title>The draft genome sequence of Actinophytocola sp. 11-183.</title>
        <authorList>
            <person name="Wang W."/>
            <person name="Yuan L."/>
        </authorList>
    </citation>
    <scope>NUCLEOTIDE SEQUENCE [LARGE SCALE GENOMIC DNA]</scope>
    <source>
        <strain evidence="1 2">11-183</strain>
    </source>
</reference>
<dbReference type="RefSeq" id="WP_075130557.1">
    <property type="nucleotide sequence ID" value="NZ_MSIE01000161.1"/>
</dbReference>
<comment type="caution">
    <text evidence="1">The sequence shown here is derived from an EMBL/GenBank/DDBJ whole genome shotgun (WGS) entry which is preliminary data.</text>
</comment>